<keyword evidence="2" id="KW-0058">Aromatic hydrocarbons catabolism</keyword>
<dbReference type="EMBL" id="JAVDPF010000016">
    <property type="protein sequence ID" value="KAL1876129.1"/>
    <property type="molecule type" value="Genomic_DNA"/>
</dbReference>
<dbReference type="Pfam" id="PF06441">
    <property type="entry name" value="EHN"/>
    <property type="match status" value="1"/>
</dbReference>
<dbReference type="Proteomes" id="UP001583193">
    <property type="component" value="Unassembled WGS sequence"/>
</dbReference>
<dbReference type="InterPro" id="IPR000639">
    <property type="entry name" value="Epox_hydrolase-like"/>
</dbReference>
<evidence type="ECO:0000259" key="4">
    <source>
        <dbReference type="Pfam" id="PF06441"/>
    </source>
</evidence>
<evidence type="ECO:0000256" key="3">
    <source>
        <dbReference type="ARBA" id="ARBA00022801"/>
    </source>
</evidence>
<keyword evidence="6" id="KW-1185">Reference proteome</keyword>
<dbReference type="SUPFAM" id="SSF53474">
    <property type="entry name" value="alpha/beta-Hydrolases"/>
    <property type="match status" value="1"/>
</dbReference>
<dbReference type="PIRSF" id="PIRSF001112">
    <property type="entry name" value="Epoxide_hydrolase"/>
    <property type="match status" value="1"/>
</dbReference>
<feature type="domain" description="Epoxide hydrolase N-terminal" evidence="4">
    <location>
        <begin position="3"/>
        <end position="113"/>
    </location>
</feature>
<comment type="similarity">
    <text evidence="1">Belongs to the peptidase S33 family.</text>
</comment>
<evidence type="ECO:0000256" key="1">
    <source>
        <dbReference type="ARBA" id="ARBA00010088"/>
    </source>
</evidence>
<organism evidence="5 6">
    <name type="scientific">Paecilomyces lecythidis</name>
    <dbReference type="NCBI Taxonomy" id="3004212"/>
    <lineage>
        <taxon>Eukaryota</taxon>
        <taxon>Fungi</taxon>
        <taxon>Dikarya</taxon>
        <taxon>Ascomycota</taxon>
        <taxon>Pezizomycotina</taxon>
        <taxon>Eurotiomycetes</taxon>
        <taxon>Eurotiomycetidae</taxon>
        <taxon>Eurotiales</taxon>
        <taxon>Thermoascaceae</taxon>
        <taxon>Paecilomyces</taxon>
    </lineage>
</organism>
<gene>
    <name evidence="5" type="ORF">Plec18167_005392</name>
</gene>
<evidence type="ECO:0000256" key="2">
    <source>
        <dbReference type="ARBA" id="ARBA00022797"/>
    </source>
</evidence>
<accession>A0ABR3XJK1</accession>
<dbReference type="InterPro" id="IPR029058">
    <property type="entry name" value="AB_hydrolase_fold"/>
</dbReference>
<reference evidence="5 6" key="1">
    <citation type="journal article" date="2024" name="IMA Fungus">
        <title>IMA Genome - F19 : A genome assembly and annotation guide to empower mycologists, including annotated draft genome sequences of Ceratocystis pirilliformis, Diaporthe australafricana, Fusarium ophioides, Paecilomyces lecythidis, and Sporothrix stenoceras.</title>
        <authorList>
            <person name="Aylward J."/>
            <person name="Wilson A.M."/>
            <person name="Visagie C.M."/>
            <person name="Spraker J."/>
            <person name="Barnes I."/>
            <person name="Buitendag C."/>
            <person name="Ceriani C."/>
            <person name="Del Mar Angel L."/>
            <person name="du Plessis D."/>
            <person name="Fuchs T."/>
            <person name="Gasser K."/>
            <person name="Kramer D."/>
            <person name="Li W."/>
            <person name="Munsamy K."/>
            <person name="Piso A."/>
            <person name="Price J.L."/>
            <person name="Sonnekus B."/>
            <person name="Thomas C."/>
            <person name="van der Nest A."/>
            <person name="van Dijk A."/>
            <person name="van Heerden A."/>
            <person name="van Vuuren N."/>
            <person name="Yilmaz N."/>
            <person name="Duong T.A."/>
            <person name="van der Merwe N.A."/>
            <person name="Wingfield M.J."/>
            <person name="Wingfield B.D."/>
        </authorList>
    </citation>
    <scope>NUCLEOTIDE SEQUENCE [LARGE SCALE GENOMIC DNA]</scope>
    <source>
        <strain evidence="5 6">CMW 18167</strain>
    </source>
</reference>
<name>A0ABR3XJK1_9EURO</name>
<evidence type="ECO:0000313" key="6">
    <source>
        <dbReference type="Proteomes" id="UP001583193"/>
    </source>
</evidence>
<dbReference type="Gene3D" id="3.40.50.1820">
    <property type="entry name" value="alpha/beta hydrolase"/>
    <property type="match status" value="1"/>
</dbReference>
<protein>
    <recommendedName>
        <fullName evidence="4">Epoxide hydrolase N-terminal domain-containing protein</fullName>
    </recommendedName>
</protein>
<proteinExistence type="inferred from homology"/>
<sequence length="409" mass="46923">MDMQPFTISIPQDRVDDLKTRLNLARFPDELDESNRDLGTPLAEVKHLVTFWKDSFDWRKAESSLNKEFSHYITSIAVDGFQPLSIHFIHRRSTIQNAIPLLFVHGWPGSFLEGTKIVNQLSGDGKTDPAFHVVIISLPNFGFSQGPNVRGFALEQYAETCHKLMLKLGYSEYATQGGDWGYYITRTMSLLYPNNCKATHLNMNSITSPPSILRHPLLALEHFLKPYTLEEKAGLDSARRFAERGSGYRVIQTTRPQTIAYALTDSPVSLLAWIYEKLKDWADDYPWTEEEVCTWLSIYWFSVAGPGASVRIYHEVVEGWSRPNAKISRERLGEWIDHVKIGYSHQPHELRVVPRLWIRQLGDVVFERKHDSGGHFFAWEKPELLIADLREMFKKGSASHISVSHMGYI</sequence>
<dbReference type="InterPro" id="IPR016292">
    <property type="entry name" value="Epoxide_hydrolase"/>
</dbReference>
<dbReference type="PANTHER" id="PTHR21661:SF35">
    <property type="entry name" value="EPOXIDE HYDROLASE"/>
    <property type="match status" value="1"/>
</dbReference>
<keyword evidence="3" id="KW-0378">Hydrolase</keyword>
<dbReference type="InterPro" id="IPR010497">
    <property type="entry name" value="Epoxide_hydro_N"/>
</dbReference>
<comment type="caution">
    <text evidence="5">The sequence shown here is derived from an EMBL/GenBank/DDBJ whole genome shotgun (WGS) entry which is preliminary data.</text>
</comment>
<dbReference type="PANTHER" id="PTHR21661">
    <property type="entry name" value="EPOXIDE HYDROLASE 1-RELATED"/>
    <property type="match status" value="1"/>
</dbReference>
<dbReference type="PRINTS" id="PR00412">
    <property type="entry name" value="EPOXHYDRLASE"/>
</dbReference>
<evidence type="ECO:0000313" key="5">
    <source>
        <dbReference type="EMBL" id="KAL1876129.1"/>
    </source>
</evidence>